<gene>
    <name evidence="2" type="ORF">RND81_14G180500</name>
</gene>
<comment type="caution">
    <text evidence="2">The sequence shown here is derived from an EMBL/GenBank/DDBJ whole genome shotgun (WGS) entry which is preliminary data.</text>
</comment>
<keyword evidence="3" id="KW-1185">Reference proteome</keyword>
<name>A0AAW1GU29_SAPOF</name>
<dbReference type="Proteomes" id="UP001443914">
    <property type="component" value="Unassembled WGS sequence"/>
</dbReference>
<sequence>MKINADATIFENGDDGLGFVCLDESGSVRVGSKRVKVRWHPEIAEAKTVDMAKEGDMQCIVFESDSLSVVLVVNLVKSRSLSRCPLGLCIYGICLYLIVSCQAVVCMLSVG</sequence>
<evidence type="ECO:0000313" key="3">
    <source>
        <dbReference type="Proteomes" id="UP001443914"/>
    </source>
</evidence>
<evidence type="ECO:0000256" key="1">
    <source>
        <dbReference type="SAM" id="Phobius"/>
    </source>
</evidence>
<keyword evidence="1" id="KW-0812">Transmembrane</keyword>
<dbReference type="AlphaFoldDB" id="A0AAW1GU29"/>
<reference evidence="2" key="1">
    <citation type="submission" date="2024-03" db="EMBL/GenBank/DDBJ databases">
        <title>WGS assembly of Saponaria officinalis var. Norfolk2.</title>
        <authorList>
            <person name="Jenkins J."/>
            <person name="Shu S."/>
            <person name="Grimwood J."/>
            <person name="Barry K."/>
            <person name="Goodstein D."/>
            <person name="Schmutz J."/>
            <person name="Leebens-Mack J."/>
            <person name="Osbourn A."/>
        </authorList>
    </citation>
    <scope>NUCLEOTIDE SEQUENCE [LARGE SCALE GENOMIC DNA]</scope>
    <source>
        <strain evidence="2">JIC</strain>
    </source>
</reference>
<organism evidence="2 3">
    <name type="scientific">Saponaria officinalis</name>
    <name type="common">Common soapwort</name>
    <name type="synonym">Lychnis saponaria</name>
    <dbReference type="NCBI Taxonomy" id="3572"/>
    <lineage>
        <taxon>Eukaryota</taxon>
        <taxon>Viridiplantae</taxon>
        <taxon>Streptophyta</taxon>
        <taxon>Embryophyta</taxon>
        <taxon>Tracheophyta</taxon>
        <taxon>Spermatophyta</taxon>
        <taxon>Magnoliopsida</taxon>
        <taxon>eudicotyledons</taxon>
        <taxon>Gunneridae</taxon>
        <taxon>Pentapetalae</taxon>
        <taxon>Caryophyllales</taxon>
        <taxon>Caryophyllaceae</taxon>
        <taxon>Caryophylleae</taxon>
        <taxon>Saponaria</taxon>
    </lineage>
</organism>
<protein>
    <recommendedName>
        <fullName evidence="4">RNase H type-1 domain-containing protein</fullName>
    </recommendedName>
</protein>
<evidence type="ECO:0008006" key="4">
    <source>
        <dbReference type="Google" id="ProtNLM"/>
    </source>
</evidence>
<keyword evidence="1" id="KW-1133">Transmembrane helix</keyword>
<feature type="transmembrane region" description="Helical" evidence="1">
    <location>
        <begin position="88"/>
        <end position="110"/>
    </location>
</feature>
<evidence type="ECO:0000313" key="2">
    <source>
        <dbReference type="EMBL" id="KAK9666373.1"/>
    </source>
</evidence>
<accession>A0AAW1GU29</accession>
<keyword evidence="1" id="KW-0472">Membrane</keyword>
<dbReference type="EMBL" id="JBDFQZ010000014">
    <property type="protein sequence ID" value="KAK9666373.1"/>
    <property type="molecule type" value="Genomic_DNA"/>
</dbReference>
<proteinExistence type="predicted"/>